<sequence>MSTFTLSELIEKLRECAGDSEEYDLDTDDVMDVPFIELGYDSLALLQVTGVLDRERGIELSDDEVIAVETPRLLLGLINDALSLRAA</sequence>
<dbReference type="Pfam" id="PF00550">
    <property type="entry name" value="PP-binding"/>
    <property type="match status" value="1"/>
</dbReference>
<evidence type="ECO:0000313" key="2">
    <source>
        <dbReference type="EMBL" id="RRQ88657.1"/>
    </source>
</evidence>
<protein>
    <submittedName>
        <fullName evidence="2">Actinorhodin polyketide synthase</fullName>
    </submittedName>
</protein>
<dbReference type="RefSeq" id="WP_093681170.1">
    <property type="nucleotide sequence ID" value="NZ_JBEXUN010000036.1"/>
</dbReference>
<proteinExistence type="predicted"/>
<dbReference type="SUPFAM" id="SSF47336">
    <property type="entry name" value="ACP-like"/>
    <property type="match status" value="1"/>
</dbReference>
<dbReference type="AlphaFoldDB" id="A0A3R8QF88"/>
<gene>
    <name evidence="2" type="ORF">CQW44_05785</name>
</gene>
<dbReference type="InterPro" id="IPR036736">
    <property type="entry name" value="ACP-like_sf"/>
</dbReference>
<evidence type="ECO:0000259" key="1">
    <source>
        <dbReference type="PROSITE" id="PS50075"/>
    </source>
</evidence>
<dbReference type="Gene3D" id="1.10.1200.10">
    <property type="entry name" value="ACP-like"/>
    <property type="match status" value="1"/>
</dbReference>
<dbReference type="PROSITE" id="PS50075">
    <property type="entry name" value="CARRIER"/>
    <property type="match status" value="1"/>
</dbReference>
<reference evidence="2 3" key="1">
    <citation type="submission" date="2017-10" db="EMBL/GenBank/DDBJ databases">
        <title>Draft genome of actinobacteria isolated from guarana (Paullinia cupana (Mart.) Ducke.</title>
        <authorList>
            <person name="Siqueira K.A."/>
            <person name="Liotti R.G."/>
            <person name="Mendes T.A."/>
            <person name="Soares M.A."/>
        </authorList>
    </citation>
    <scope>NUCLEOTIDE SEQUENCE [LARGE SCALE GENOMIC DNA]</scope>
    <source>
        <strain evidence="2 3">199</strain>
    </source>
</reference>
<dbReference type="EMBL" id="PDES01000002">
    <property type="protein sequence ID" value="RRQ88657.1"/>
    <property type="molecule type" value="Genomic_DNA"/>
</dbReference>
<name>A0A3R8QF88_9ACTN</name>
<comment type="caution">
    <text evidence="2">The sequence shown here is derived from an EMBL/GenBank/DDBJ whole genome shotgun (WGS) entry which is preliminary data.</text>
</comment>
<accession>A0A3R8QF88</accession>
<feature type="domain" description="Carrier" evidence="1">
    <location>
        <begin position="7"/>
        <end position="82"/>
    </location>
</feature>
<organism evidence="2 3">
    <name type="scientific">Streptomyces griseofuscus</name>
    <dbReference type="NCBI Taxonomy" id="146922"/>
    <lineage>
        <taxon>Bacteria</taxon>
        <taxon>Bacillati</taxon>
        <taxon>Actinomycetota</taxon>
        <taxon>Actinomycetes</taxon>
        <taxon>Kitasatosporales</taxon>
        <taxon>Streptomycetaceae</taxon>
        <taxon>Streptomyces</taxon>
    </lineage>
</organism>
<keyword evidence="3" id="KW-1185">Reference proteome</keyword>
<dbReference type="Proteomes" id="UP000276379">
    <property type="component" value="Unassembled WGS sequence"/>
</dbReference>
<evidence type="ECO:0000313" key="3">
    <source>
        <dbReference type="Proteomes" id="UP000276379"/>
    </source>
</evidence>
<dbReference type="InterPro" id="IPR009081">
    <property type="entry name" value="PP-bd_ACP"/>
</dbReference>